<dbReference type="RefSeq" id="WP_203660687.1">
    <property type="nucleotide sequence ID" value="NZ_BAAAZM010000011.1"/>
</dbReference>
<dbReference type="Gene3D" id="3.40.30.10">
    <property type="entry name" value="Glutaredoxin"/>
    <property type="match status" value="1"/>
</dbReference>
<dbReference type="InterPro" id="IPR013766">
    <property type="entry name" value="Thioredoxin_domain"/>
</dbReference>
<evidence type="ECO:0000256" key="1">
    <source>
        <dbReference type="ARBA" id="ARBA00004389"/>
    </source>
</evidence>
<dbReference type="PANTHER" id="PTHR46107">
    <property type="entry name" value="DUMPY: SHORTER THAN WILD-TYPE"/>
    <property type="match status" value="1"/>
</dbReference>
<comment type="caution">
    <text evidence="10">The sequence shown here is derived from an EMBL/GenBank/DDBJ whole genome shotgun (WGS) entry which is preliminary data.</text>
</comment>
<dbReference type="EMBL" id="BOMB01000024">
    <property type="protein sequence ID" value="GID13558.1"/>
    <property type="molecule type" value="Genomic_DNA"/>
</dbReference>
<dbReference type="PROSITE" id="PS51352">
    <property type="entry name" value="THIOREDOXIN_2"/>
    <property type="match status" value="1"/>
</dbReference>
<keyword evidence="8" id="KW-0676">Redox-active center</keyword>
<dbReference type="GO" id="GO:0012505">
    <property type="term" value="C:endomembrane system"/>
    <property type="evidence" value="ECO:0007669"/>
    <property type="project" value="TreeGrafter"/>
</dbReference>
<protein>
    <submittedName>
        <fullName evidence="10">Thioredoxin</fullName>
    </submittedName>
</protein>
<dbReference type="Proteomes" id="UP000612808">
    <property type="component" value="Unassembled WGS sequence"/>
</dbReference>
<dbReference type="AlphaFoldDB" id="A0A8J3JCN8"/>
<gene>
    <name evidence="10" type="ORF">Aru02nite_44470</name>
</gene>
<dbReference type="GO" id="GO:0015036">
    <property type="term" value="F:disulfide oxidoreductase activity"/>
    <property type="evidence" value="ECO:0007669"/>
    <property type="project" value="TreeGrafter"/>
</dbReference>
<keyword evidence="3" id="KW-0732">Signal</keyword>
<evidence type="ECO:0000256" key="2">
    <source>
        <dbReference type="ARBA" id="ARBA00022448"/>
    </source>
</evidence>
<feature type="domain" description="Thioredoxin" evidence="9">
    <location>
        <begin position="1"/>
        <end position="107"/>
    </location>
</feature>
<comment type="subcellular location">
    <subcellularLocation>
        <location evidence="1">Endoplasmic reticulum membrane</location>
        <topology evidence="1">Single-pass membrane protein</topology>
    </subcellularLocation>
</comment>
<dbReference type="InterPro" id="IPR036249">
    <property type="entry name" value="Thioredoxin-like_sf"/>
</dbReference>
<reference evidence="10" key="1">
    <citation type="submission" date="2021-01" db="EMBL/GenBank/DDBJ databases">
        <title>Whole genome shotgun sequence of Actinocatenispora rupis NBRC 107355.</title>
        <authorList>
            <person name="Komaki H."/>
            <person name="Tamura T."/>
        </authorList>
    </citation>
    <scope>NUCLEOTIDE SEQUENCE</scope>
    <source>
        <strain evidence="10">NBRC 107355</strain>
    </source>
</reference>
<keyword evidence="6" id="KW-1133">Transmembrane helix</keyword>
<dbReference type="CDD" id="cd02947">
    <property type="entry name" value="TRX_family"/>
    <property type="match status" value="1"/>
</dbReference>
<sequence length="137" mass="15169">MATVPLTVDAFPETVRNNPITFVVFWANWCPGCREFMPIYKYAAQRHRDLLFGTADTEITEQHQISGYFGLQVIPTVVAVKDGHMVRYQPGGMSHQEFADMIRDVRALDVSEAVQAAARAAAQPAHPGVILGGSRLR</sequence>
<evidence type="ECO:0000256" key="8">
    <source>
        <dbReference type="ARBA" id="ARBA00023284"/>
    </source>
</evidence>
<organism evidence="10 11">
    <name type="scientific">Actinocatenispora rupis</name>
    <dbReference type="NCBI Taxonomy" id="519421"/>
    <lineage>
        <taxon>Bacteria</taxon>
        <taxon>Bacillati</taxon>
        <taxon>Actinomycetota</taxon>
        <taxon>Actinomycetes</taxon>
        <taxon>Micromonosporales</taxon>
        <taxon>Micromonosporaceae</taxon>
        <taxon>Actinocatenispora</taxon>
    </lineage>
</organism>
<dbReference type="SUPFAM" id="SSF52833">
    <property type="entry name" value="Thioredoxin-like"/>
    <property type="match status" value="1"/>
</dbReference>
<accession>A0A8J3JCN8</accession>
<proteinExistence type="predicted"/>
<evidence type="ECO:0000313" key="10">
    <source>
        <dbReference type="EMBL" id="GID13558.1"/>
    </source>
</evidence>
<keyword evidence="11" id="KW-1185">Reference proteome</keyword>
<evidence type="ECO:0000256" key="3">
    <source>
        <dbReference type="ARBA" id="ARBA00022729"/>
    </source>
</evidence>
<dbReference type="Pfam" id="PF00085">
    <property type="entry name" value="Thioredoxin"/>
    <property type="match status" value="1"/>
</dbReference>
<evidence type="ECO:0000256" key="7">
    <source>
        <dbReference type="ARBA" id="ARBA00023157"/>
    </source>
</evidence>
<keyword evidence="6" id="KW-0812">Transmembrane</keyword>
<dbReference type="InterPro" id="IPR052454">
    <property type="entry name" value="TMX_domain-containing"/>
</dbReference>
<keyword evidence="5" id="KW-0249">Electron transport</keyword>
<evidence type="ECO:0000256" key="4">
    <source>
        <dbReference type="ARBA" id="ARBA00022824"/>
    </source>
</evidence>
<evidence type="ECO:0000256" key="5">
    <source>
        <dbReference type="ARBA" id="ARBA00022982"/>
    </source>
</evidence>
<evidence type="ECO:0000259" key="9">
    <source>
        <dbReference type="PROSITE" id="PS51352"/>
    </source>
</evidence>
<evidence type="ECO:0000256" key="6">
    <source>
        <dbReference type="ARBA" id="ARBA00022989"/>
    </source>
</evidence>
<dbReference type="PANTHER" id="PTHR46107:SF3">
    <property type="entry name" value="THIOREDOXIN DOMAIN-CONTAINING PROTEIN"/>
    <property type="match status" value="1"/>
</dbReference>
<keyword evidence="4" id="KW-0256">Endoplasmic reticulum</keyword>
<keyword evidence="6" id="KW-0472">Membrane</keyword>
<name>A0A8J3JCN8_9ACTN</name>
<evidence type="ECO:0000313" key="11">
    <source>
        <dbReference type="Proteomes" id="UP000612808"/>
    </source>
</evidence>
<keyword evidence="7" id="KW-1015">Disulfide bond</keyword>
<keyword evidence="2" id="KW-0813">Transport</keyword>